<keyword evidence="2" id="KW-0812">Transmembrane</keyword>
<feature type="region of interest" description="Disordered" evidence="1">
    <location>
        <begin position="397"/>
        <end position="456"/>
    </location>
</feature>
<keyword evidence="2" id="KW-1133">Transmembrane helix</keyword>
<dbReference type="GeneID" id="79950005"/>
<name>A0AAF0JLU8_9EURY</name>
<evidence type="ECO:0000313" key="4">
    <source>
        <dbReference type="EMBL" id="WFN35786.1"/>
    </source>
</evidence>
<reference evidence="4" key="1">
    <citation type="submission" date="2022-01" db="EMBL/GenBank/DDBJ databases">
        <title>Complete genome of Methanomicrobium antiquum DSM 21220.</title>
        <authorList>
            <person name="Chen S.-C."/>
            <person name="You Y.-T."/>
            <person name="Zhou Y.-Z."/>
            <person name="Lai M.-C."/>
        </authorList>
    </citation>
    <scope>NUCLEOTIDE SEQUENCE</scope>
    <source>
        <strain evidence="4">DSM 21220</strain>
    </source>
</reference>
<proteinExistence type="predicted"/>
<dbReference type="EMBL" id="CP091092">
    <property type="protein sequence ID" value="WFN35786.1"/>
    <property type="molecule type" value="Genomic_DNA"/>
</dbReference>
<evidence type="ECO:0000256" key="2">
    <source>
        <dbReference type="SAM" id="Phobius"/>
    </source>
</evidence>
<dbReference type="KEGG" id="manq:L1994_06365"/>
<feature type="transmembrane region" description="Helical" evidence="2">
    <location>
        <begin position="327"/>
        <end position="348"/>
    </location>
</feature>
<sequence length="456" mass="50760">MSEKYNIKTWFAVLVFALILTVPAVSAGDYYYSLDKPVFSPEGLILNGFTVSAESPDIFVGDEITAKYLLYYESTIYNQLVIDQPGGLYFDLTDPDGNTNRLGQNYVGKTIEPGDYYSITEKFVPDRPGIWKISPAYRVIPGSGSNKKSSPDNWNTVEIVVKGIEAPKPDLVIESMKADFNLENGVISKISYTIKNIGEADSESSKSVFFTDGAKNGTESSVGFLPAGESITIFEPVNLKYTGSTTLIEGYADYYKQIDESDENNNLFDIILENPSSDKTQEITVTKDTTETTTQASINSEKTISENQNYNSYCPAPDCCNVCFICGVIGLLSILLCVLSFTLGYYYGLNKNCEREVRWFRSKIDVLKSNSISNKQSVPEDDDIAEKMEEKLERAIKDLKDGKKEDESVDKLKEDISVEKSDESESNKDDNKNSDKNEKPDASSDKKSDTGKNKKK</sequence>
<dbReference type="InterPro" id="IPR011635">
    <property type="entry name" value="CARDB"/>
</dbReference>
<keyword evidence="2" id="KW-0472">Membrane</keyword>
<dbReference type="Pfam" id="PF07705">
    <property type="entry name" value="CARDB"/>
    <property type="match status" value="1"/>
</dbReference>
<dbReference type="RefSeq" id="WP_278098626.1">
    <property type="nucleotide sequence ID" value="NZ_CP091092.1"/>
</dbReference>
<evidence type="ECO:0000256" key="1">
    <source>
        <dbReference type="SAM" id="MobiDB-lite"/>
    </source>
</evidence>
<dbReference type="Proteomes" id="UP001218895">
    <property type="component" value="Chromosome"/>
</dbReference>
<dbReference type="Gene3D" id="2.60.40.10">
    <property type="entry name" value="Immunoglobulins"/>
    <property type="match status" value="1"/>
</dbReference>
<feature type="domain" description="CARDB" evidence="3">
    <location>
        <begin position="168"/>
        <end position="268"/>
    </location>
</feature>
<protein>
    <recommendedName>
        <fullName evidence="3">CARDB domain-containing protein</fullName>
    </recommendedName>
</protein>
<keyword evidence="5" id="KW-1185">Reference proteome</keyword>
<evidence type="ECO:0000313" key="5">
    <source>
        <dbReference type="Proteomes" id="UP001218895"/>
    </source>
</evidence>
<dbReference type="InterPro" id="IPR013783">
    <property type="entry name" value="Ig-like_fold"/>
</dbReference>
<gene>
    <name evidence="4" type="ORF">L1994_06365</name>
</gene>
<accession>A0AAF0JLU8</accession>
<organism evidence="4 5">
    <name type="scientific">Methanomicrobium antiquum</name>
    <dbReference type="NCBI Taxonomy" id="487686"/>
    <lineage>
        <taxon>Archaea</taxon>
        <taxon>Methanobacteriati</taxon>
        <taxon>Methanobacteriota</taxon>
        <taxon>Stenosarchaea group</taxon>
        <taxon>Methanomicrobia</taxon>
        <taxon>Methanomicrobiales</taxon>
        <taxon>Methanomicrobiaceae</taxon>
        <taxon>Methanomicrobium</taxon>
    </lineage>
</organism>
<dbReference type="AlphaFoldDB" id="A0AAF0JLU8"/>
<evidence type="ECO:0000259" key="3">
    <source>
        <dbReference type="Pfam" id="PF07705"/>
    </source>
</evidence>